<dbReference type="InterPro" id="IPR016036">
    <property type="entry name" value="Malonyl_transacylase_ACP-bd"/>
</dbReference>
<feature type="domain" description="Carrier" evidence="9">
    <location>
        <begin position="1798"/>
        <end position="1874"/>
    </location>
</feature>
<dbReference type="InterPro" id="IPR001227">
    <property type="entry name" value="Ac_transferase_dom_sf"/>
</dbReference>
<dbReference type="Gene3D" id="1.10.1200.10">
    <property type="entry name" value="ACP-like"/>
    <property type="match status" value="2"/>
</dbReference>
<dbReference type="Pfam" id="PF00698">
    <property type="entry name" value="Acyl_transf_1"/>
    <property type="match status" value="1"/>
</dbReference>
<dbReference type="Gene3D" id="3.40.47.10">
    <property type="match status" value="1"/>
</dbReference>
<dbReference type="InterPro" id="IPR016035">
    <property type="entry name" value="Acyl_Trfase/lysoPLipase"/>
</dbReference>
<dbReference type="Gene3D" id="3.30.70.3290">
    <property type="match status" value="1"/>
</dbReference>
<dbReference type="GO" id="GO:0008168">
    <property type="term" value="F:methyltransferase activity"/>
    <property type="evidence" value="ECO:0007669"/>
    <property type="project" value="UniProtKB-KW"/>
</dbReference>
<feature type="region of interest" description="C-terminal hotdog fold" evidence="7">
    <location>
        <begin position="1491"/>
        <end position="1649"/>
    </location>
</feature>
<feature type="compositionally biased region" description="Basic residues" evidence="8">
    <location>
        <begin position="451"/>
        <end position="469"/>
    </location>
</feature>
<dbReference type="SUPFAM" id="SSF53335">
    <property type="entry name" value="S-adenosyl-L-methionine-dependent methyltransferases"/>
    <property type="match status" value="1"/>
</dbReference>
<dbReference type="Gene3D" id="3.10.129.110">
    <property type="entry name" value="Polyketide synthase dehydratase"/>
    <property type="match status" value="1"/>
</dbReference>
<sequence length="2286" mass="246069">MAPPLLAAVICGPQTIPPPAQCLEKLRTRLAHDPDLKPLREAVLTSPSLLSRLQASDRDTSSSLQHHLAPSLLADLRNWVLDHDNDHSHDFASQLAENLPNILLAPLTVLIHIVQYMTYLDTLNLAADEDDNLDAHTRIRKGIITQHGGFQGLCTGSLSATALACSLTRAQIGLHAATALNLAVCIGAYVDGSQHKNKEGVAFACAVARWKASSQRGELVEVLTRYAQVCRGGTTKKAYISVELDELSATITARQDDLPALGAELAEKSISLANLQLRGRYHSKDNEDALEAMLRFCDSEPTLRFPASTSEPSARGQSQHPELCLRSILTERANWYRAMCETVNALQSSPPSSNPNSTGTSVSPSVILELGLVGCITPTLAASSQLRIIRAASIHTPQSQPSDSDSNYPYPDNCIAIIGAACKYPGAESLDELWELISTTKSMHGPVPRERQHRHYTTSRQGGRRHSSHPGKQDTGKLTGNFISGAADFDAAFFGISPREATYMDPQQRIALQVAYRALESAGYFSWPSSDSVKTKTKVGVYLGAGGSDYSSLVDSQPPTAFSFTGTSRAFISGRIAHFFNLTGPALTLDTACSSSSVAIHTACSAILSGECSMALAGGVSIMCHPATHENLATANFLNSSGTPCRAFDAGANGYARGEGCGILLLKRLSDALADGDPVLGAIAGSATNSCGGGGSGGTSITVPVSDPQVALYREALDVAGMEPESISYVEAHGTGTMRGDPVEWHSLHEIFGRDRDTHAKGKVYVGSIKSSIGHTEAASGVAGVLKVLSMLRHARVPPQANFSAFNAVIPRKELRGLDVPRQLLDWEGGRFRAACVNNYGAAGNNTVLVVCQPPSNVVRRSERRQRQGQTALRYPIRICAQSPASLAKNCAALARWLAARTPRPSLPDAAFALAQRQNPSLPRHFIFEATSLDELEQVLTSPSHVDSNSHLVSQCKAKPVVLVFAGQTGTTIHLSKRAYELSALLRMYLDACDAVLRDDLGLSTSLFPMIFSPEPMADDIVMLHCAGFAVQYAVAMAWLDSGLRVERVIGHSFGQLTAMCVAGVLTLRHALRLVSGRAQLIQAQWGDEKGAMLSVKADRETVISLTHHSEVEIACFNGPTSHVLVGSEAAIEALTTGEMNMKIKMRRLNTSHGFHSRYIDAFLDQYLQLAREITYSTPNIPIETCSKSASWKAFTPELVVEHSRKPVYFVDAVHRIRERHGPCIWLEAGSQSKGVSLAKEALGRDNNLTDSFHGLQLGTEAGAGAGADPMQSLADTTIWLWKEGCVSARFWGYHTIERPLFGAVDDIPSYQFDETSYWLQPPRAAERVVPPAETQEPSLLGLANLSSPAPQVTRFEVNQLAPGIAEILRGREVLGGSLWPISLYLELASQAAAFLTPGLPWEFQRVRLRDFEIQASLGSKHIPCLGLRLQQQQQLGAACAWGWSLLAGQEETSIPHATGKITLEDQRASPARIDDDGKVSPASRGSKTTLLSATGSIVYRLLENVASYDASYQGIDSVTMSEDEAIAQVSTPQAAREWEGRASLNPILLDQFMLVAELHALATCSKRTRGEVFTCSGVQEVITAYKANSAAVAGGSSWTVVARQSSIQGRFIYYDTYVYDSNSIAATDSLAFGIRGAKFVKAASHVLQRVVDQANGATVVLDNNIESPVEEVGLAPAEWGAAILPPAIQPQANAWATAAELVHQLTGFPAAQITAGTGLVEIGMDSLATADLEHRIKELFGVDITVDVAESTATFGSLMDAIQQQGSPGQTADNASSLFSPSTGSSSLSTAIEPIHLASDDAMSKLCGKIAEYLGNADMMHPDMPLQNLGLDSLVAIELESALLDTFGVHVSLMQMYETVTPNALYKLLVPSPPESESESQSQSGGLSHFVDHAADQFAYTQKQLGAHCEEAGFADFFERAYPKQIALVLAYLIEAFAALGCDLSLLPPEASLPEVHILPKHTRVMAYYYSLLAEAGLITSTKNTTTSSTAGFIRAAQPLPETNSSTLYHECLQSFPNYRSELKVLHRTGANLAACLSGTADPLRLLFSNRESETETGSSLLTDVYTNSPMFKMGTLALGDFLARLLSSTAATSTTPIRILELGAGTGGTTSYLLSHLKPLTQTQQTPPIIYTFTDISPTLVARARKTFASYDYDNDNITITYQTLDVENIPAEAMGQYDVIISSNCIHATKDLRASCRSLHELLQPTGGVLCLLELTRDLPWLNLVFGLLDGWWAFEDAREHVLADEGMWKRVLGEAGFGDVQWSGDGSAEGEVYRLIVGAKRA</sequence>
<dbReference type="InterPro" id="IPR049551">
    <property type="entry name" value="PKS_DH_C"/>
</dbReference>
<dbReference type="InterPro" id="IPR020806">
    <property type="entry name" value="PKS_PP-bd"/>
</dbReference>
<dbReference type="InterPro" id="IPR041068">
    <property type="entry name" value="HTH_51"/>
</dbReference>
<gene>
    <name evidence="12" type="ORF">HK57_00226</name>
</gene>
<dbReference type="CDD" id="cd02440">
    <property type="entry name" value="AdoMet_MTases"/>
    <property type="match status" value="1"/>
</dbReference>
<organism evidence="12 13">
    <name type="scientific">Aspergillus ustus</name>
    <dbReference type="NCBI Taxonomy" id="40382"/>
    <lineage>
        <taxon>Eukaryota</taxon>
        <taxon>Fungi</taxon>
        <taxon>Dikarya</taxon>
        <taxon>Ascomycota</taxon>
        <taxon>Pezizomycotina</taxon>
        <taxon>Eurotiomycetes</taxon>
        <taxon>Eurotiomycetidae</taxon>
        <taxon>Eurotiales</taxon>
        <taxon>Aspergillaceae</taxon>
        <taxon>Aspergillus</taxon>
        <taxon>Aspergillus subgen. Nidulantes</taxon>
    </lineage>
</organism>
<keyword evidence="3" id="KW-0597">Phosphoprotein</keyword>
<name>A0A0C1C4C2_ASPUT</name>
<keyword evidence="6" id="KW-0511">Multifunctional enzyme</keyword>
<dbReference type="SUPFAM" id="SSF52151">
    <property type="entry name" value="FabD/lysophospholipase-like"/>
    <property type="match status" value="1"/>
</dbReference>
<dbReference type="Pfam" id="PF14765">
    <property type="entry name" value="PS-DH"/>
    <property type="match status" value="1"/>
</dbReference>
<dbReference type="InterPro" id="IPR014043">
    <property type="entry name" value="Acyl_transferase_dom"/>
</dbReference>
<dbReference type="SMART" id="SM00827">
    <property type="entry name" value="PKS_AT"/>
    <property type="match status" value="1"/>
</dbReference>
<reference evidence="12 13" key="1">
    <citation type="submission" date="2014-11" db="EMBL/GenBank/DDBJ databases">
        <title>Genomics derived discovery of secondary metabolites biosynthetic gene clusters in Aspergillus ustus.</title>
        <authorList>
            <person name="Pi B."/>
            <person name="Dai F."/>
            <person name="Song X."/>
            <person name="Zhu C."/>
            <person name="Li H."/>
            <person name="Yu D."/>
        </authorList>
    </citation>
    <scope>NUCLEOTIDE SEQUENCE [LARGE SCALE GENOMIC DNA]</scope>
    <source>
        <strain evidence="12 13">3.3904</strain>
    </source>
</reference>
<feature type="region of interest" description="Disordered" evidence="8">
    <location>
        <begin position="443"/>
        <end position="477"/>
    </location>
</feature>
<proteinExistence type="predicted"/>
<comment type="caution">
    <text evidence="12">The sequence shown here is derived from an EMBL/GenBank/DDBJ whole genome shotgun (WGS) entry which is preliminary data.</text>
</comment>
<evidence type="ECO:0000256" key="6">
    <source>
        <dbReference type="ARBA" id="ARBA00023268"/>
    </source>
</evidence>
<dbReference type="GO" id="GO:0044550">
    <property type="term" value="P:secondary metabolite biosynthetic process"/>
    <property type="evidence" value="ECO:0007669"/>
    <property type="project" value="TreeGrafter"/>
</dbReference>
<dbReference type="GO" id="GO:0004312">
    <property type="term" value="F:fatty acid synthase activity"/>
    <property type="evidence" value="ECO:0007669"/>
    <property type="project" value="TreeGrafter"/>
</dbReference>
<evidence type="ECO:0000313" key="12">
    <source>
        <dbReference type="EMBL" id="KIA75970.1"/>
    </source>
</evidence>
<dbReference type="Pfam" id="PF00550">
    <property type="entry name" value="PP-binding"/>
    <property type="match status" value="2"/>
</dbReference>
<dbReference type="Pfam" id="PF18558">
    <property type="entry name" value="HTH_51"/>
    <property type="match status" value="1"/>
</dbReference>
<keyword evidence="13" id="KW-1185">Reference proteome</keyword>
<dbReference type="InterPro" id="IPR042104">
    <property type="entry name" value="PKS_dehydratase_sf"/>
</dbReference>
<dbReference type="InterPro" id="IPR020841">
    <property type="entry name" value="PKS_Beta-ketoAc_synthase_dom"/>
</dbReference>
<evidence type="ECO:0000256" key="7">
    <source>
        <dbReference type="PROSITE-ProRule" id="PRU01363"/>
    </source>
</evidence>
<feature type="region of interest" description="Disordered" evidence="8">
    <location>
        <begin position="1765"/>
        <end position="1784"/>
    </location>
</feature>
<feature type="domain" description="PKS/mFAS DH" evidence="11">
    <location>
        <begin position="1338"/>
        <end position="1649"/>
    </location>
</feature>
<keyword evidence="2" id="KW-0596">Phosphopantetheine</keyword>
<dbReference type="InterPro" id="IPR009081">
    <property type="entry name" value="PP-bd_ACP"/>
</dbReference>
<dbReference type="InterPro" id="IPR014031">
    <property type="entry name" value="Ketoacyl_synth_C"/>
</dbReference>
<dbReference type="GO" id="GO:0006633">
    <property type="term" value="P:fatty acid biosynthetic process"/>
    <property type="evidence" value="ECO:0007669"/>
    <property type="project" value="InterPro"/>
</dbReference>
<dbReference type="PROSITE" id="PS50075">
    <property type="entry name" value="CARRIER"/>
    <property type="match status" value="2"/>
</dbReference>
<dbReference type="CDD" id="cd00833">
    <property type="entry name" value="PKS"/>
    <property type="match status" value="1"/>
</dbReference>
<dbReference type="Pfam" id="PF08242">
    <property type="entry name" value="Methyltransf_12"/>
    <property type="match status" value="1"/>
</dbReference>
<dbReference type="Gene3D" id="3.40.366.10">
    <property type="entry name" value="Malonyl-Coenzyme A Acyl Carrier Protein, domain 2"/>
    <property type="match status" value="2"/>
</dbReference>
<comment type="caution">
    <text evidence="7">Lacks conserved residue(s) required for the propagation of feature annotation.</text>
</comment>
<dbReference type="InterPro" id="IPR018201">
    <property type="entry name" value="Ketoacyl_synth_AS"/>
</dbReference>
<evidence type="ECO:0000259" key="10">
    <source>
        <dbReference type="PROSITE" id="PS52004"/>
    </source>
</evidence>
<evidence type="ECO:0000256" key="5">
    <source>
        <dbReference type="ARBA" id="ARBA00022679"/>
    </source>
</evidence>
<dbReference type="GO" id="GO:0032259">
    <property type="term" value="P:methylation"/>
    <property type="evidence" value="ECO:0007669"/>
    <property type="project" value="UniProtKB-KW"/>
</dbReference>
<feature type="compositionally biased region" description="Polar residues" evidence="8">
    <location>
        <begin position="1765"/>
        <end position="1776"/>
    </location>
</feature>
<dbReference type="GO" id="GO:0004315">
    <property type="term" value="F:3-oxoacyl-[acyl-carrier-protein] synthase activity"/>
    <property type="evidence" value="ECO:0007669"/>
    <property type="project" value="InterPro"/>
</dbReference>
<dbReference type="PROSITE" id="PS00606">
    <property type="entry name" value="KS3_1"/>
    <property type="match status" value="1"/>
</dbReference>
<dbReference type="SUPFAM" id="SSF53901">
    <property type="entry name" value="Thiolase-like"/>
    <property type="match status" value="1"/>
</dbReference>
<dbReference type="InterPro" id="IPR036736">
    <property type="entry name" value="ACP-like_sf"/>
</dbReference>
<feature type="domain" description="Ketosynthase family 3 (KS3)" evidence="10">
    <location>
        <begin position="412"/>
        <end position="853"/>
    </location>
</feature>
<dbReference type="PROSITE" id="PS52019">
    <property type="entry name" value="PKS_MFAS_DH"/>
    <property type="match status" value="1"/>
</dbReference>
<evidence type="ECO:0000256" key="1">
    <source>
        <dbReference type="ARBA" id="ARBA00005179"/>
    </source>
</evidence>
<evidence type="ECO:0000313" key="13">
    <source>
        <dbReference type="Proteomes" id="UP000053475"/>
    </source>
</evidence>
<dbReference type="GO" id="GO:0031177">
    <property type="term" value="F:phosphopantetheine binding"/>
    <property type="evidence" value="ECO:0007669"/>
    <property type="project" value="InterPro"/>
</dbReference>
<keyword evidence="4" id="KW-0489">Methyltransferase</keyword>
<evidence type="ECO:0000256" key="2">
    <source>
        <dbReference type="ARBA" id="ARBA00022450"/>
    </source>
</evidence>
<evidence type="ECO:0000259" key="9">
    <source>
        <dbReference type="PROSITE" id="PS50075"/>
    </source>
</evidence>
<protein>
    <recommendedName>
        <fullName evidence="14">Polyketide synthase</fullName>
    </recommendedName>
</protein>
<evidence type="ECO:0000259" key="11">
    <source>
        <dbReference type="PROSITE" id="PS52019"/>
    </source>
</evidence>
<comment type="pathway">
    <text evidence="1">Secondary metabolite biosynthesis.</text>
</comment>
<evidence type="ECO:0000256" key="3">
    <source>
        <dbReference type="ARBA" id="ARBA00022553"/>
    </source>
</evidence>
<dbReference type="InterPro" id="IPR049900">
    <property type="entry name" value="PKS_mFAS_DH"/>
</dbReference>
<dbReference type="EMBL" id="JOMC01000017">
    <property type="protein sequence ID" value="KIA75970.1"/>
    <property type="molecule type" value="Genomic_DNA"/>
</dbReference>
<evidence type="ECO:0000256" key="4">
    <source>
        <dbReference type="ARBA" id="ARBA00022603"/>
    </source>
</evidence>
<dbReference type="PROSITE" id="PS52004">
    <property type="entry name" value="KS3_2"/>
    <property type="match status" value="1"/>
</dbReference>
<dbReference type="InterPro" id="IPR050091">
    <property type="entry name" value="PKS_NRPS_Biosynth_Enz"/>
</dbReference>
<dbReference type="Proteomes" id="UP000053475">
    <property type="component" value="Unassembled WGS sequence"/>
</dbReference>
<dbReference type="InterPro" id="IPR029063">
    <property type="entry name" value="SAM-dependent_MTases_sf"/>
</dbReference>
<dbReference type="Pfam" id="PF02801">
    <property type="entry name" value="Ketoacyl-synt_C"/>
    <property type="match status" value="1"/>
</dbReference>
<feature type="region of interest" description="N-terminal hotdog fold" evidence="7">
    <location>
        <begin position="1338"/>
        <end position="1469"/>
    </location>
</feature>
<evidence type="ECO:0008006" key="14">
    <source>
        <dbReference type="Google" id="ProtNLM"/>
    </source>
</evidence>
<dbReference type="Pfam" id="PF16073">
    <property type="entry name" value="SAT"/>
    <property type="match status" value="1"/>
</dbReference>
<dbReference type="SUPFAM" id="SSF47336">
    <property type="entry name" value="ACP-like"/>
    <property type="match status" value="2"/>
</dbReference>
<dbReference type="Gene3D" id="3.40.50.150">
    <property type="entry name" value="Vaccinia Virus protein VP39"/>
    <property type="match status" value="1"/>
</dbReference>
<dbReference type="InterPro" id="IPR032088">
    <property type="entry name" value="SAT"/>
</dbReference>
<dbReference type="InterPro" id="IPR014030">
    <property type="entry name" value="Ketoacyl_synth_N"/>
</dbReference>
<dbReference type="SMART" id="SM00823">
    <property type="entry name" value="PKS_PP"/>
    <property type="match status" value="2"/>
</dbReference>
<evidence type="ECO:0000256" key="8">
    <source>
        <dbReference type="SAM" id="MobiDB-lite"/>
    </source>
</evidence>
<dbReference type="PANTHER" id="PTHR43775">
    <property type="entry name" value="FATTY ACID SYNTHASE"/>
    <property type="match status" value="1"/>
</dbReference>
<feature type="domain" description="Carrier" evidence="9">
    <location>
        <begin position="1690"/>
        <end position="1767"/>
    </location>
</feature>
<dbReference type="Pfam" id="PF00109">
    <property type="entry name" value="ketoacyl-synt"/>
    <property type="match status" value="1"/>
</dbReference>
<dbReference type="InterPro" id="IPR013217">
    <property type="entry name" value="Methyltransf_12"/>
</dbReference>
<accession>A0A0C1C4C2</accession>
<keyword evidence="5" id="KW-0808">Transferase</keyword>
<dbReference type="InterPro" id="IPR016039">
    <property type="entry name" value="Thiolase-like"/>
</dbReference>
<dbReference type="PANTHER" id="PTHR43775:SF21">
    <property type="entry name" value="NON-REDUCING POLYKETIDE SYNTHASE AUSA-RELATED"/>
    <property type="match status" value="1"/>
</dbReference>
<dbReference type="SMART" id="SM00825">
    <property type="entry name" value="PKS_KS"/>
    <property type="match status" value="1"/>
</dbReference>
<dbReference type="SUPFAM" id="SSF55048">
    <property type="entry name" value="Probable ACP-binding domain of malonyl-CoA ACP transacylase"/>
    <property type="match status" value="1"/>
</dbReference>